<proteinExistence type="predicted"/>
<evidence type="ECO:0000313" key="1">
    <source>
        <dbReference type="EMBL" id="NIR74315.1"/>
    </source>
</evidence>
<comment type="caution">
    <text evidence="1">The sequence shown here is derived from an EMBL/GenBank/DDBJ whole genome shotgun (WGS) entry which is preliminary data.</text>
</comment>
<evidence type="ECO:0000313" key="2">
    <source>
        <dbReference type="Proteomes" id="UP000702544"/>
    </source>
</evidence>
<reference evidence="1 2" key="1">
    <citation type="submission" date="2020-01" db="EMBL/GenBank/DDBJ databases">
        <title>Genomes assembled from Gulf of Kutch pelagic sediment metagenomes.</title>
        <authorList>
            <person name="Chandrashekar M."/>
            <person name="Mahajan M.S."/>
            <person name="Dave K.J."/>
            <person name="Vatsa P."/>
            <person name="Nathani N.M."/>
        </authorList>
    </citation>
    <scope>NUCLEOTIDE SEQUENCE [LARGE SCALE GENOMIC DNA]</scope>
    <source>
        <strain evidence="1">KS3-K002</strain>
    </source>
</reference>
<dbReference type="Proteomes" id="UP000702544">
    <property type="component" value="Unassembled WGS sequence"/>
</dbReference>
<dbReference type="EMBL" id="JAACAK010000035">
    <property type="protein sequence ID" value="NIR74315.1"/>
    <property type="molecule type" value="Genomic_DNA"/>
</dbReference>
<dbReference type="PROSITE" id="PS51257">
    <property type="entry name" value="PROKAR_LIPOPROTEIN"/>
    <property type="match status" value="1"/>
</dbReference>
<accession>A0AAE4Z5R4</accession>
<organism evidence="1 2">
    <name type="scientific">Candidatus Kutchimonas denitrificans</name>
    <dbReference type="NCBI Taxonomy" id="3056748"/>
    <lineage>
        <taxon>Bacteria</taxon>
        <taxon>Pseudomonadati</taxon>
        <taxon>Gemmatimonadota</taxon>
        <taxon>Gemmatimonadia</taxon>
        <taxon>Candidatus Palauibacterales</taxon>
        <taxon>Candidatus Palauibacteraceae</taxon>
        <taxon>Candidatus Kutchimonas</taxon>
    </lineage>
</organism>
<name>A0AAE4Z5R4_9BACT</name>
<gene>
    <name evidence="1" type="ORF">GWO12_04280</name>
</gene>
<sequence length="160" mass="17263">MRKHLFRAAALVGLVGLACSDGLEPVPFQGISGTVSFVGEVPDSTDWVRLVAYRDLPQQPLDLLGFAAFSDTLPLGVQNPEFILGLDAARYAWLPIVWKRQDAPLSPEALRVIGWYTGGSGPFDPPQPIEVETNAETGDLTVTGDFGQLLTAEEALEAIR</sequence>
<dbReference type="AlphaFoldDB" id="A0AAE4Z5R4"/>
<protein>
    <submittedName>
        <fullName evidence="1">Uncharacterized protein</fullName>
    </submittedName>
</protein>